<feature type="compositionally biased region" description="Basic and acidic residues" evidence="1">
    <location>
        <begin position="97"/>
        <end position="128"/>
    </location>
</feature>
<dbReference type="AlphaFoldDB" id="A0A9D1Q4V0"/>
<reference evidence="3" key="1">
    <citation type="journal article" date="2021" name="PeerJ">
        <title>Extensive microbial diversity within the chicken gut microbiome revealed by metagenomics and culture.</title>
        <authorList>
            <person name="Gilroy R."/>
            <person name="Ravi A."/>
            <person name="Getino M."/>
            <person name="Pursley I."/>
            <person name="Horton D.L."/>
            <person name="Alikhan N.F."/>
            <person name="Baker D."/>
            <person name="Gharbi K."/>
            <person name="Hall N."/>
            <person name="Watson M."/>
            <person name="Adriaenssens E.M."/>
            <person name="Foster-Nyarko E."/>
            <person name="Jarju S."/>
            <person name="Secka A."/>
            <person name="Antonio M."/>
            <person name="Oren A."/>
            <person name="Chaudhuri R.R."/>
            <person name="La Ragione R."/>
            <person name="Hildebrand F."/>
            <person name="Pallen M.J."/>
        </authorList>
    </citation>
    <scope>NUCLEOTIDE SEQUENCE</scope>
    <source>
        <strain evidence="3">CHK160-9182</strain>
    </source>
</reference>
<dbReference type="Pfam" id="PF08364">
    <property type="entry name" value="IF2_assoc"/>
    <property type="match status" value="1"/>
</dbReference>
<accession>A0A9D1Q4V0</accession>
<proteinExistence type="predicted"/>
<feature type="region of interest" description="Disordered" evidence="1">
    <location>
        <begin position="1"/>
        <end position="36"/>
    </location>
</feature>
<dbReference type="Proteomes" id="UP000823934">
    <property type="component" value="Unassembled WGS sequence"/>
</dbReference>
<feature type="domain" description="Initiation factor 2 associated" evidence="2">
    <location>
        <begin position="10"/>
        <end position="47"/>
    </location>
</feature>
<evidence type="ECO:0000313" key="4">
    <source>
        <dbReference type="Proteomes" id="UP000823934"/>
    </source>
</evidence>
<evidence type="ECO:0000313" key="3">
    <source>
        <dbReference type="EMBL" id="HIW06201.1"/>
    </source>
</evidence>
<reference evidence="3" key="2">
    <citation type="submission" date="2021-04" db="EMBL/GenBank/DDBJ databases">
        <authorList>
            <person name="Gilroy R."/>
        </authorList>
    </citation>
    <scope>NUCLEOTIDE SEQUENCE</scope>
    <source>
        <strain evidence="3">CHK160-9182</strain>
    </source>
</reference>
<gene>
    <name evidence="3" type="ORF">H9889_02605</name>
</gene>
<name>A0A9D1Q4V0_9GAMM</name>
<protein>
    <submittedName>
        <fullName evidence="3">IF-2-associated domain-containing protein</fullName>
    </submittedName>
</protein>
<dbReference type="InterPro" id="IPR013575">
    <property type="entry name" value="IF2_assoc_dom_bac"/>
</dbReference>
<feature type="region of interest" description="Disordered" evidence="1">
    <location>
        <begin position="74"/>
        <end position="128"/>
    </location>
</feature>
<organism evidence="3 4">
    <name type="scientific">Candidatus Ignatzschineria merdigallinarum</name>
    <dbReference type="NCBI Taxonomy" id="2838621"/>
    <lineage>
        <taxon>Bacteria</taxon>
        <taxon>Pseudomonadati</taxon>
        <taxon>Pseudomonadota</taxon>
        <taxon>Gammaproteobacteria</taxon>
        <taxon>Cardiobacteriales</taxon>
        <taxon>Ignatzschineriaceae</taxon>
        <taxon>Ignatzschineria</taxon>
    </lineage>
</organism>
<evidence type="ECO:0000256" key="1">
    <source>
        <dbReference type="SAM" id="MobiDB-lite"/>
    </source>
</evidence>
<feature type="non-terminal residue" evidence="3">
    <location>
        <position position="128"/>
    </location>
</feature>
<sequence length="128" mass="14255">MSEKDKTKSPSKITLKRKTHTELKVETAPGQARTVPVEVRRKRTYVKQKMEDNVVTPEALDLSVAAEEIAADVPAVAQETDNTEDLPVGTTEPQVEPIEKEVKASVNTEKAEMEAKRKAEQEAKRLET</sequence>
<evidence type="ECO:0000259" key="2">
    <source>
        <dbReference type="Pfam" id="PF08364"/>
    </source>
</evidence>
<dbReference type="EMBL" id="DXHP01000059">
    <property type="protein sequence ID" value="HIW06201.1"/>
    <property type="molecule type" value="Genomic_DNA"/>
</dbReference>
<comment type="caution">
    <text evidence="3">The sequence shown here is derived from an EMBL/GenBank/DDBJ whole genome shotgun (WGS) entry which is preliminary data.</text>
</comment>